<evidence type="ECO:0000259" key="4">
    <source>
        <dbReference type="Pfam" id="PF25458"/>
    </source>
</evidence>
<accession>O18167</accession>
<keyword evidence="8" id="KW-1267">Proteomics identification</keyword>
<keyword evidence="2" id="KW-0539">Nucleus</keyword>
<evidence type="ECO:0000313" key="6">
    <source>
        <dbReference type="Proteomes" id="UP000001940"/>
    </source>
</evidence>
<feature type="compositionally biased region" description="Basic and acidic residues" evidence="3">
    <location>
        <begin position="460"/>
        <end position="473"/>
    </location>
</feature>
<dbReference type="PRO" id="PR:O18167"/>
<dbReference type="WormBase" id="W04A4.5">
    <property type="protein sequence ID" value="CE25138"/>
    <property type="gene ID" value="WBGene00012234"/>
    <property type="gene designation" value="ints-4"/>
</dbReference>
<evidence type="ECO:0000313" key="7">
    <source>
        <dbReference type="WormBase" id="W04A4.5"/>
    </source>
</evidence>
<dbReference type="GO" id="GO:0032039">
    <property type="term" value="C:integrator complex"/>
    <property type="evidence" value="ECO:0000318"/>
    <property type="project" value="GO_Central"/>
</dbReference>
<protein>
    <submittedName>
        <fullName evidence="5">INTegrator complex Subunit homolog</fullName>
    </submittedName>
</protein>
<dbReference type="InParanoid" id="O18167"/>
<dbReference type="UCSC" id="W04A4.5">
    <property type="organism name" value="c. elegans"/>
</dbReference>
<dbReference type="InterPro" id="IPR011989">
    <property type="entry name" value="ARM-like"/>
</dbReference>
<feature type="region of interest" description="Disordered" evidence="3">
    <location>
        <begin position="153"/>
        <end position="173"/>
    </location>
</feature>
<dbReference type="PaxDb" id="6239-W04A4.5"/>
<dbReference type="AlphaFoldDB" id="O18167"/>
<dbReference type="OMA" id="VCHAIND"/>
<dbReference type="Bgee" id="WBGene00012234">
    <property type="expression patterns" value="Expressed in germ line (C elegans) and 4 other cell types or tissues"/>
</dbReference>
<sequence length="1071" mass="120854">MLTRAPRKRELLGEPQLSQPPSKKNRLDKQAERSFRRRNLQEVLDELCLRVESNDRQLTNNLIREIDTEHVRVIRDKDFAKSCTKLIKACLTSKIETVSNKMFACLMGMFARGSLQRRKDFVFSLQEVCEGLSQAIKEPAKILPDPRRIVETSNFDSGAESDTDSEASNKKPADFKPRIEDILPMDEEEDEISMIDALYLKPNLDSGVLTIYTMVLREKIIQADEVPEKIKLCARRSLAYSSISSTANRTAAIDFHVALAISSSSSTSEEESAAQCESLLTRLAGDRDFRVRKSAAEGLLALSNVFKLSKATYQLAKTHMADSDSDIRIAAIKLLIFYANRRGEEEIEGTNKKLYDDAFSSICDAINDIEIGVRVEAAKKLGDFEQVSEELIYQTLDKKMMRSTTNQQVVKVQQSLFALSKKASTNRDRRWKFAKKAPKMQESRGGWSRGKELNASVPSEEEKKKNGVEGAEKNDDDDDNEEEESIIPHGACGAFVSALEDEFMDVRKAAVYSLGRLACTRPTFAVSALEYLADMFNDEMADVRLDAINALTPLIAHGQINSEQLNVISKCLDDAMPEARQAMRELLKRAQFVDLNCIEMCVKALLSCLKRFPKDKDEIYGCMADIGKNHGVQVQSIMRSLLDIHLIFHTRESSIEDQEYVGKLIMVLNAAAFQPSMVHFMPEFVHRHYRFLRNASPNLVRPIRVLDEEKQIGRCSKSDEKTNEKAEEVVMNTYYRLCNVTATAQLVDRNIQRDEIFRDTSAISLYNSSVSGAARLIFCLGEVSSHVDSITNTVLRGGELTNVKQLIGQSIEDMQSIEHQFSGISMQIHSYLIYCRVYLSFLDMLIWMMQVMTSQIDVCNAGQLIIQDSKIIIEDGPFREISDELSTFLASCEQIFSVGDQRNPIGLEEKRKIITPTTLVNLLDKSIPKLPLKFPSAGSIHLKYARITNPNKDSAVENVLKFFAHLPHGIPLEFDLFNMKVDELDSVRIKTVHPDGQFDVMRPRIEEIRNENSHFSVTTQVKVTCSSPWSEPAEIDVIIGVLANNIFVPLFASPSCFSSAHVRVRIHPHSR</sequence>
<name>O18167_CAEEL</name>
<dbReference type="STRING" id="6239.W04A4.5.1"/>
<dbReference type="InterPro" id="IPR057412">
    <property type="entry name" value="INTS4_C"/>
</dbReference>
<dbReference type="Gene3D" id="1.25.10.10">
    <property type="entry name" value="Leucine-rich Repeat Variant"/>
    <property type="match status" value="2"/>
</dbReference>
<dbReference type="RefSeq" id="NP_493396.1">
    <property type="nucleotide sequence ID" value="NM_060995.9"/>
</dbReference>
<dbReference type="EMBL" id="BX284601">
    <property type="protein sequence ID" value="CAB04900.2"/>
    <property type="molecule type" value="Genomic_DNA"/>
</dbReference>
<evidence type="ECO:0000313" key="5">
    <source>
        <dbReference type="EMBL" id="CAB04900.2"/>
    </source>
</evidence>
<evidence type="ECO:0000256" key="2">
    <source>
        <dbReference type="ARBA" id="ARBA00023242"/>
    </source>
</evidence>
<dbReference type="PANTHER" id="PTHR20938:SF0">
    <property type="entry name" value="INTEGRATOR COMPLEX SUBUNIT 4"/>
    <property type="match status" value="1"/>
</dbReference>
<dbReference type="FunCoup" id="O18167">
    <property type="interactions" value="2938"/>
</dbReference>
<evidence type="ECO:0000256" key="3">
    <source>
        <dbReference type="SAM" id="MobiDB-lite"/>
    </source>
</evidence>
<evidence type="ECO:0000256" key="1">
    <source>
        <dbReference type="ARBA" id="ARBA00004123"/>
    </source>
</evidence>
<feature type="compositionally biased region" description="Acidic residues" evidence="3">
    <location>
        <begin position="474"/>
        <end position="485"/>
    </location>
</feature>
<dbReference type="FunFam" id="1.25.10.10:FF:001397">
    <property type="entry name" value="INTegrator complex Subunit homolog"/>
    <property type="match status" value="1"/>
</dbReference>
<feature type="region of interest" description="Disordered" evidence="3">
    <location>
        <begin position="1"/>
        <end position="31"/>
    </location>
</feature>
<evidence type="ECO:0007829" key="8">
    <source>
        <dbReference type="PeptideAtlas" id="O18167"/>
    </source>
</evidence>
<keyword evidence="6" id="KW-1185">Reference proteome</keyword>
<comment type="subcellular location">
    <subcellularLocation>
        <location evidence="1">Nucleus</location>
    </subcellularLocation>
</comment>
<dbReference type="SUPFAM" id="SSF48371">
    <property type="entry name" value="ARM repeat"/>
    <property type="match status" value="1"/>
</dbReference>
<dbReference type="PIR" id="T26134">
    <property type="entry name" value="T26134"/>
</dbReference>
<dbReference type="SMR" id="O18167"/>
<dbReference type="Pfam" id="PF25458">
    <property type="entry name" value="INTS4_C"/>
    <property type="match status" value="1"/>
</dbReference>
<dbReference type="OrthoDB" id="18190at2759"/>
<reference evidence="5 6" key="1">
    <citation type="journal article" date="1998" name="Science">
        <title>Genome sequence of the nematode C. elegans: a platform for investigating biology.</title>
        <authorList>
            <consortium name="The C. elegans sequencing consortium"/>
            <person name="Sulson J.E."/>
            <person name="Waterston R."/>
        </authorList>
    </citation>
    <scope>NUCLEOTIDE SEQUENCE [LARGE SCALE GENOMIC DNA]</scope>
    <source>
        <strain evidence="5 6">Bristol N2</strain>
    </source>
</reference>
<dbReference type="CTD" id="173238"/>
<dbReference type="AGR" id="WB:WBGene00012234"/>
<dbReference type="GO" id="GO:0016180">
    <property type="term" value="P:snRNA processing"/>
    <property type="evidence" value="ECO:0000318"/>
    <property type="project" value="GO_Central"/>
</dbReference>
<dbReference type="PeptideAtlas" id="O18167"/>
<dbReference type="HOGENOM" id="CLU_011128_0_0_1"/>
<dbReference type="Proteomes" id="UP000001940">
    <property type="component" value="Chromosome I"/>
</dbReference>
<dbReference type="KEGG" id="cel:CELE_W04A4.5"/>
<gene>
    <name evidence="5 7" type="primary">ints-4</name>
    <name evidence="5" type="ORF">CELE_W04A4.5</name>
    <name evidence="7" type="ORF">W04A4.5</name>
</gene>
<dbReference type="Reactome" id="R-CEL-6807505">
    <property type="pathway name" value="RNA polymerase II transcribes snRNA genes"/>
</dbReference>
<feature type="domain" description="Integrator complex subunit 4/Protein SIEL C-terminal Ig-like" evidence="4">
    <location>
        <begin position="947"/>
        <end position="1070"/>
    </location>
</feature>
<dbReference type="GeneID" id="173238"/>
<organism evidence="5 6">
    <name type="scientific">Caenorhabditis elegans</name>
    <dbReference type="NCBI Taxonomy" id="6239"/>
    <lineage>
        <taxon>Eukaryota</taxon>
        <taxon>Metazoa</taxon>
        <taxon>Ecdysozoa</taxon>
        <taxon>Nematoda</taxon>
        <taxon>Chromadorea</taxon>
        <taxon>Rhabditida</taxon>
        <taxon>Rhabditina</taxon>
        <taxon>Rhabditomorpha</taxon>
        <taxon>Rhabditoidea</taxon>
        <taxon>Rhabditidae</taxon>
        <taxon>Peloderinae</taxon>
        <taxon>Caenorhabditis</taxon>
    </lineage>
</organism>
<dbReference type="eggNOG" id="KOG2259">
    <property type="taxonomic scope" value="Eukaryota"/>
</dbReference>
<dbReference type="PhylomeDB" id="O18167"/>
<dbReference type="InterPro" id="IPR016024">
    <property type="entry name" value="ARM-type_fold"/>
</dbReference>
<proteinExistence type="evidence at protein level"/>
<feature type="region of interest" description="Disordered" evidence="3">
    <location>
        <begin position="430"/>
        <end position="486"/>
    </location>
</feature>
<dbReference type="PANTHER" id="PTHR20938">
    <property type="entry name" value="INTEGRATOR COMPLEX SUBUNIT 4"/>
    <property type="match status" value="1"/>
</dbReference>